<dbReference type="Gene3D" id="3.30.1230.10">
    <property type="entry name" value="YlxR-like"/>
    <property type="match status" value="1"/>
</dbReference>
<feature type="domain" description="YlxR" evidence="2">
    <location>
        <begin position="59"/>
        <end position="134"/>
    </location>
</feature>
<dbReference type="Proteomes" id="UP001174932">
    <property type="component" value="Unassembled WGS sequence"/>
</dbReference>
<keyword evidence="4" id="KW-1185">Reference proteome</keyword>
<dbReference type="InterPro" id="IPR035931">
    <property type="entry name" value="YlxR-like_sf"/>
</dbReference>
<proteinExistence type="predicted"/>
<evidence type="ECO:0000259" key="2">
    <source>
        <dbReference type="Pfam" id="PF04296"/>
    </source>
</evidence>
<dbReference type="EMBL" id="JAUOZU010000001">
    <property type="protein sequence ID" value="MDO6962358.1"/>
    <property type="molecule type" value="Genomic_DNA"/>
</dbReference>
<dbReference type="CDD" id="cd00279">
    <property type="entry name" value="YlxR"/>
    <property type="match status" value="1"/>
</dbReference>
<dbReference type="NCBIfam" id="NF006622">
    <property type="entry name" value="PRK09190.1"/>
    <property type="match status" value="1"/>
</dbReference>
<dbReference type="PANTHER" id="PTHR34215">
    <property type="entry name" value="BLL0784 PROTEIN"/>
    <property type="match status" value="1"/>
</dbReference>
<evidence type="ECO:0000313" key="4">
    <source>
        <dbReference type="Proteomes" id="UP001174932"/>
    </source>
</evidence>
<dbReference type="InterPro" id="IPR037465">
    <property type="entry name" value="YlxR"/>
</dbReference>
<dbReference type="Gene3D" id="3.30.1330.30">
    <property type="match status" value="1"/>
</dbReference>
<accession>A0ABT8YF53</accession>
<comment type="caution">
    <text evidence="3">The sequence shown here is derived from an EMBL/GenBank/DDBJ whole genome shotgun (WGS) entry which is preliminary data.</text>
</comment>
<protein>
    <submittedName>
        <fullName evidence="3">RNA-binding protein</fullName>
    </submittedName>
</protein>
<reference evidence="3" key="1">
    <citation type="journal article" date="2015" name="Int. J. Syst. Evol. Microbiol.">
        <title>Rhizobium alvei sp. nov., isolated from a freshwater river.</title>
        <authorList>
            <person name="Sheu S.Y."/>
            <person name="Huang H.W."/>
            <person name="Young C.C."/>
            <person name="Chen W.M."/>
        </authorList>
    </citation>
    <scope>NUCLEOTIDE SEQUENCE</scope>
    <source>
        <strain evidence="3">TNR-22</strain>
    </source>
</reference>
<dbReference type="InterPro" id="IPR029064">
    <property type="entry name" value="Ribosomal_eL30-like_sf"/>
</dbReference>
<dbReference type="SUPFAM" id="SSF55315">
    <property type="entry name" value="L30e-like"/>
    <property type="match status" value="1"/>
</dbReference>
<organism evidence="3 4">
    <name type="scientific">Rhizobium alvei</name>
    <dbReference type="NCBI Taxonomy" id="1132659"/>
    <lineage>
        <taxon>Bacteria</taxon>
        <taxon>Pseudomonadati</taxon>
        <taxon>Pseudomonadota</taxon>
        <taxon>Alphaproteobacteria</taxon>
        <taxon>Hyphomicrobiales</taxon>
        <taxon>Rhizobiaceae</taxon>
        <taxon>Rhizobium/Agrobacterium group</taxon>
        <taxon>Rhizobium</taxon>
    </lineage>
</organism>
<dbReference type="Pfam" id="PF04296">
    <property type="entry name" value="YlxR"/>
    <property type="match status" value="1"/>
</dbReference>
<feature type="region of interest" description="Disordered" evidence="1">
    <location>
        <begin position="1"/>
        <end position="53"/>
    </location>
</feature>
<dbReference type="SUPFAM" id="SSF64376">
    <property type="entry name" value="YlxR-like"/>
    <property type="match status" value="1"/>
</dbReference>
<gene>
    <name evidence="3" type="ORF">Q4481_00225</name>
</gene>
<name>A0ABT8YF53_9HYPH</name>
<sequence>MPRPWSFRHVWPPAGSPKKISPRKQRLKKLKTTAKTAEAKAGTAPADDTGADDAPVSERMCIVTRQHAEPDQLIRFVAAPDGSVVADLKRSLPGRGCSVSARRDLVEKAIKKNLFARALRRDVTPAPDLADQLDRLLVQNLAGMINLARKAGQLVSGATKVDNAVRSGEAVAVFHATDAADDGVRKISQARKAWSMMMDEEEDIPVFRLLSFEEMRELMGDNAFIHAVVLAGQAGEGVVKRAKLLESYRGGEA</sequence>
<evidence type="ECO:0000313" key="3">
    <source>
        <dbReference type="EMBL" id="MDO6962358.1"/>
    </source>
</evidence>
<reference evidence="3" key="2">
    <citation type="submission" date="2023-07" db="EMBL/GenBank/DDBJ databases">
        <authorList>
            <person name="Shen H."/>
        </authorList>
    </citation>
    <scope>NUCLEOTIDE SEQUENCE</scope>
    <source>
        <strain evidence="3">TNR-22</strain>
    </source>
</reference>
<dbReference type="InterPro" id="IPR007393">
    <property type="entry name" value="YlxR_dom"/>
</dbReference>
<feature type="compositionally biased region" description="Low complexity" evidence="1">
    <location>
        <begin position="33"/>
        <end position="53"/>
    </location>
</feature>
<feature type="compositionally biased region" description="Basic residues" evidence="1">
    <location>
        <begin position="20"/>
        <end position="32"/>
    </location>
</feature>
<evidence type="ECO:0000256" key="1">
    <source>
        <dbReference type="SAM" id="MobiDB-lite"/>
    </source>
</evidence>
<dbReference type="PANTHER" id="PTHR34215:SF1">
    <property type="entry name" value="YLXR DOMAIN-CONTAINING PROTEIN"/>
    <property type="match status" value="1"/>
</dbReference>